<dbReference type="InterPro" id="IPR043504">
    <property type="entry name" value="Peptidase_S1_PA_chymotrypsin"/>
</dbReference>
<name>A0A8J2RMB9_9CRUS</name>
<dbReference type="GO" id="GO:0042302">
    <property type="term" value="F:structural constituent of cuticle"/>
    <property type="evidence" value="ECO:0007669"/>
    <property type="project" value="UniProtKB-UniRule"/>
</dbReference>
<feature type="region of interest" description="Disordered" evidence="2">
    <location>
        <begin position="345"/>
        <end position="404"/>
    </location>
</feature>
<feature type="region of interest" description="Disordered" evidence="2">
    <location>
        <begin position="510"/>
        <end position="544"/>
    </location>
</feature>
<dbReference type="EMBL" id="CAKKLH010000012">
    <property type="protein sequence ID" value="CAH0098928.1"/>
    <property type="molecule type" value="Genomic_DNA"/>
</dbReference>
<protein>
    <recommendedName>
        <fullName evidence="4">Peptidase S1 domain-containing protein</fullName>
    </recommendedName>
</protein>
<dbReference type="AlphaFoldDB" id="A0A8J2RMB9"/>
<accession>A0A8J2RMB9</accession>
<dbReference type="InterPro" id="IPR000618">
    <property type="entry name" value="Insect_cuticle"/>
</dbReference>
<dbReference type="InterPro" id="IPR001314">
    <property type="entry name" value="Peptidase_S1A"/>
</dbReference>
<dbReference type="Proteomes" id="UP000789390">
    <property type="component" value="Unassembled WGS sequence"/>
</dbReference>
<dbReference type="PROSITE" id="PS50240">
    <property type="entry name" value="TRYPSIN_DOM"/>
    <property type="match status" value="1"/>
</dbReference>
<evidence type="ECO:0000313" key="5">
    <source>
        <dbReference type="EMBL" id="CAH0098928.1"/>
    </source>
</evidence>
<feature type="domain" description="Peptidase S1" evidence="4">
    <location>
        <begin position="617"/>
        <end position="879"/>
    </location>
</feature>
<feature type="signal peptide" evidence="3">
    <location>
        <begin position="1"/>
        <end position="20"/>
    </location>
</feature>
<keyword evidence="6" id="KW-1185">Reference proteome</keyword>
<evidence type="ECO:0000256" key="1">
    <source>
        <dbReference type="PROSITE-ProRule" id="PRU00497"/>
    </source>
</evidence>
<dbReference type="SMART" id="SM00020">
    <property type="entry name" value="Tryp_SPc"/>
    <property type="match status" value="1"/>
</dbReference>
<comment type="caution">
    <text evidence="5">The sequence shown here is derived from an EMBL/GenBank/DDBJ whole genome shotgun (WGS) entry which is preliminary data.</text>
</comment>
<reference evidence="5" key="1">
    <citation type="submission" date="2021-11" db="EMBL/GenBank/DDBJ databases">
        <authorList>
            <person name="Schell T."/>
        </authorList>
    </citation>
    <scope>NUCLEOTIDE SEQUENCE</scope>
    <source>
        <strain evidence="5">M5</strain>
    </source>
</reference>
<dbReference type="Gene3D" id="2.40.10.10">
    <property type="entry name" value="Trypsin-like serine proteases"/>
    <property type="match status" value="1"/>
</dbReference>
<dbReference type="SUPFAM" id="SSF50494">
    <property type="entry name" value="Trypsin-like serine proteases"/>
    <property type="match status" value="1"/>
</dbReference>
<evidence type="ECO:0000259" key="4">
    <source>
        <dbReference type="PROSITE" id="PS50240"/>
    </source>
</evidence>
<dbReference type="GO" id="GO:0004252">
    <property type="term" value="F:serine-type endopeptidase activity"/>
    <property type="evidence" value="ECO:0007669"/>
    <property type="project" value="InterPro"/>
</dbReference>
<dbReference type="Pfam" id="PF00379">
    <property type="entry name" value="Chitin_bind_4"/>
    <property type="match status" value="1"/>
</dbReference>
<feature type="compositionally biased region" description="Polar residues" evidence="2">
    <location>
        <begin position="348"/>
        <end position="365"/>
    </location>
</feature>
<evidence type="ECO:0000256" key="3">
    <source>
        <dbReference type="SAM" id="SignalP"/>
    </source>
</evidence>
<dbReference type="PANTHER" id="PTHR24258">
    <property type="entry name" value="SERINE PROTEASE-RELATED"/>
    <property type="match status" value="1"/>
</dbReference>
<dbReference type="InterPro" id="IPR009003">
    <property type="entry name" value="Peptidase_S1_PA"/>
</dbReference>
<dbReference type="PRINTS" id="PR00722">
    <property type="entry name" value="CHYMOTRYPSIN"/>
</dbReference>
<gene>
    <name evidence="5" type="ORF">DGAL_LOCUS1036</name>
</gene>
<dbReference type="GO" id="GO:0006508">
    <property type="term" value="P:proteolysis"/>
    <property type="evidence" value="ECO:0007669"/>
    <property type="project" value="InterPro"/>
</dbReference>
<organism evidence="5 6">
    <name type="scientific">Daphnia galeata</name>
    <dbReference type="NCBI Taxonomy" id="27404"/>
    <lineage>
        <taxon>Eukaryota</taxon>
        <taxon>Metazoa</taxon>
        <taxon>Ecdysozoa</taxon>
        <taxon>Arthropoda</taxon>
        <taxon>Crustacea</taxon>
        <taxon>Branchiopoda</taxon>
        <taxon>Diplostraca</taxon>
        <taxon>Cladocera</taxon>
        <taxon>Anomopoda</taxon>
        <taxon>Daphniidae</taxon>
        <taxon>Daphnia</taxon>
    </lineage>
</organism>
<evidence type="ECO:0000256" key="2">
    <source>
        <dbReference type="SAM" id="MobiDB-lite"/>
    </source>
</evidence>
<dbReference type="PROSITE" id="PS51155">
    <property type="entry name" value="CHIT_BIND_RR_2"/>
    <property type="match status" value="1"/>
</dbReference>
<feature type="chain" id="PRO_5035234498" description="Peptidase S1 domain-containing protein" evidence="3">
    <location>
        <begin position="21"/>
        <end position="932"/>
    </location>
</feature>
<keyword evidence="3" id="KW-0732">Signal</keyword>
<evidence type="ECO:0000313" key="6">
    <source>
        <dbReference type="Proteomes" id="UP000789390"/>
    </source>
</evidence>
<dbReference type="FunFam" id="2.40.10.10:FF:000142">
    <property type="entry name" value="Clip-domain serine protease"/>
    <property type="match status" value="1"/>
</dbReference>
<feature type="compositionally biased region" description="Polar residues" evidence="2">
    <location>
        <begin position="513"/>
        <end position="525"/>
    </location>
</feature>
<keyword evidence="1" id="KW-0193">Cuticle</keyword>
<dbReference type="InterPro" id="IPR001254">
    <property type="entry name" value="Trypsin_dom"/>
</dbReference>
<dbReference type="OrthoDB" id="6261922at2759"/>
<sequence>MRLLCTLLMFFLAVVLSIRAAPLIDVPIVETLPPVTDIPELIVSSTISILPDLNLGAVNPALLVDLLPITDPTSTVTPVIISQYSNADNGNYEHGYKTSNGIEVEEKGSQKEIVGENGEKVFGTVSSGKYSYIVDDGSGQRKKVTVTWTADENGFRPTWRYTKVTKGISLSTQFITSLEASEMGPHLIYLPFFITVLLCVAQISSLTLRRATDDPKMVASMLELARASDIKAACPRSDTFCLPRVKCPVKSVVYDREGQRFMEGPDKFKDNFGCGAFSPTWTYVCCSILDKLDEDSWRPKPELWFFPSHDGSAPAKDVDPSSPFPIMLPWPGFEDVKISFEEKHSEVANHNQTTEQPSTTAPNSTEKPKENKQSVRSATDQPQRVPVPQTAVSPPPMVATPDPRMNNPWFNPNAPMFNQPPWMFPPSPGNFDPRFPSIDPRLMQNFGQQDPRLLQSILPMQRSDWAEMILVFPDGSFQRTIRDFRAMSMAPVSDGRAPVAPNMMDASRRPTLDFSSPPQAQSTHTIIAETENPEKTNSRSRRATATKTFKVPPAAGGMWKAVNKTSEGEGRALLPPPKVVWGNPGSGDVPYRPIPSMFGVDNERCGVSSSSGINARVLSGRKPSSQLEAETNFAEFPWHVAVVNGETGDYLCAGTIISARFVMTVAHCVRKFQLTLLFVRVGDWDLSGVGEMFPSYDVEVQNVIVHEEFYAGNLQNDIALLQLKFPLDFSVMPHVGTICLAPSSEPIYSDCIVTGWGQQLSTSEAKGDAATFSRTLKQTSQTLVTSQFCEKALRPYLGQFYQLPKKGFVCAYDKDGKDSCFGDGGGALACLVNAPNYPKPMQYHVVGLVSWGVGCGMPNVPSAYTAIWDYLDWIRSKINPIDAYPMANPQPLKEPSPNILLRSNEASSTTAPTPASTAAPTKLRDFIDLAFT</sequence>
<dbReference type="Pfam" id="PF00089">
    <property type="entry name" value="Trypsin"/>
    <property type="match status" value="1"/>
</dbReference>
<proteinExistence type="predicted"/>
<dbReference type="CDD" id="cd00190">
    <property type="entry name" value="Tryp_SPc"/>
    <property type="match status" value="1"/>
</dbReference>